<feature type="non-terminal residue" evidence="3">
    <location>
        <position position="140"/>
    </location>
</feature>
<protein>
    <recommendedName>
        <fullName evidence="2">F-box domain-containing protein</fullName>
    </recommendedName>
</protein>
<organism evidence="3">
    <name type="scientific">Medioppia subpectinata</name>
    <dbReference type="NCBI Taxonomy" id="1979941"/>
    <lineage>
        <taxon>Eukaryota</taxon>
        <taxon>Metazoa</taxon>
        <taxon>Ecdysozoa</taxon>
        <taxon>Arthropoda</taxon>
        <taxon>Chelicerata</taxon>
        <taxon>Arachnida</taxon>
        <taxon>Acari</taxon>
        <taxon>Acariformes</taxon>
        <taxon>Sarcoptiformes</taxon>
        <taxon>Oribatida</taxon>
        <taxon>Brachypylina</taxon>
        <taxon>Oppioidea</taxon>
        <taxon>Oppiidae</taxon>
        <taxon>Medioppia</taxon>
    </lineage>
</organism>
<sequence length="140" mass="16072">RRAIPKCDPRLDNEMPSGSDSVMSSRQVYAKDSMDRFGDDLSEVLLSYLSLKDRFITECVSKQWQRVVFTSVTDITEDIVFQNMSDKSFELMVKKCQNVRRVESFDNAFYTNETILPNNCNQLDSVLAVLSVVKQVFGNH</sequence>
<gene>
    <name evidence="3" type="ORF">OSB1V03_LOCUS6657</name>
</gene>
<name>A0A7R9KQG2_9ACAR</name>
<evidence type="ECO:0000313" key="4">
    <source>
        <dbReference type="Proteomes" id="UP000759131"/>
    </source>
</evidence>
<evidence type="ECO:0000313" key="3">
    <source>
        <dbReference type="EMBL" id="CAD7626224.1"/>
    </source>
</evidence>
<dbReference type="InterPro" id="IPR001810">
    <property type="entry name" value="F-box_dom"/>
</dbReference>
<reference evidence="3" key="1">
    <citation type="submission" date="2020-11" db="EMBL/GenBank/DDBJ databases">
        <authorList>
            <person name="Tran Van P."/>
        </authorList>
    </citation>
    <scope>NUCLEOTIDE SEQUENCE</scope>
</reference>
<dbReference type="SUPFAM" id="SSF81383">
    <property type="entry name" value="F-box domain"/>
    <property type="match status" value="1"/>
</dbReference>
<evidence type="ECO:0000256" key="1">
    <source>
        <dbReference type="SAM" id="MobiDB-lite"/>
    </source>
</evidence>
<feature type="domain" description="F-box" evidence="2">
    <location>
        <begin position="39"/>
        <end position="68"/>
    </location>
</feature>
<dbReference type="Proteomes" id="UP000759131">
    <property type="component" value="Unassembled WGS sequence"/>
</dbReference>
<feature type="compositionally biased region" description="Basic and acidic residues" evidence="1">
    <location>
        <begin position="1"/>
        <end position="13"/>
    </location>
</feature>
<dbReference type="Pfam" id="PF00646">
    <property type="entry name" value="F-box"/>
    <property type="match status" value="1"/>
</dbReference>
<accession>A0A7R9KQG2</accession>
<dbReference type="EMBL" id="CAJPIZ010003670">
    <property type="protein sequence ID" value="CAG2106654.1"/>
    <property type="molecule type" value="Genomic_DNA"/>
</dbReference>
<dbReference type="EMBL" id="OC858245">
    <property type="protein sequence ID" value="CAD7626224.1"/>
    <property type="molecule type" value="Genomic_DNA"/>
</dbReference>
<feature type="region of interest" description="Disordered" evidence="1">
    <location>
        <begin position="1"/>
        <end position="24"/>
    </location>
</feature>
<keyword evidence="4" id="KW-1185">Reference proteome</keyword>
<evidence type="ECO:0000259" key="2">
    <source>
        <dbReference type="Pfam" id="PF00646"/>
    </source>
</evidence>
<proteinExistence type="predicted"/>
<dbReference type="AlphaFoldDB" id="A0A7R9KQG2"/>
<dbReference type="InterPro" id="IPR036047">
    <property type="entry name" value="F-box-like_dom_sf"/>
</dbReference>